<feature type="transmembrane region" description="Helical" evidence="1">
    <location>
        <begin position="160"/>
        <end position="177"/>
    </location>
</feature>
<dbReference type="OrthoDB" id="7631418at2"/>
<reference evidence="2 3" key="1">
    <citation type="submission" date="2019-02" db="EMBL/GenBank/DDBJ databases">
        <title>Deep-cultivation of Planctomycetes and their phenomic and genomic characterization uncovers novel biology.</title>
        <authorList>
            <person name="Wiegand S."/>
            <person name="Jogler M."/>
            <person name="Boedeker C."/>
            <person name="Pinto D."/>
            <person name="Vollmers J."/>
            <person name="Rivas-Marin E."/>
            <person name="Kohn T."/>
            <person name="Peeters S.H."/>
            <person name="Heuer A."/>
            <person name="Rast P."/>
            <person name="Oberbeckmann S."/>
            <person name="Bunk B."/>
            <person name="Jeske O."/>
            <person name="Meyerdierks A."/>
            <person name="Storesund J.E."/>
            <person name="Kallscheuer N."/>
            <person name="Luecker S."/>
            <person name="Lage O.M."/>
            <person name="Pohl T."/>
            <person name="Merkel B.J."/>
            <person name="Hornburger P."/>
            <person name="Mueller R.-W."/>
            <person name="Bruemmer F."/>
            <person name="Labrenz M."/>
            <person name="Spormann A.M."/>
            <person name="Op den Camp H."/>
            <person name="Overmann J."/>
            <person name="Amann R."/>
            <person name="Jetten M.S.M."/>
            <person name="Mascher T."/>
            <person name="Medema M.H."/>
            <person name="Devos D.P."/>
            <person name="Kaster A.-K."/>
            <person name="Ovreas L."/>
            <person name="Rohde M."/>
            <person name="Galperin M.Y."/>
            <person name="Jogler C."/>
        </authorList>
    </citation>
    <scope>NUCLEOTIDE SEQUENCE [LARGE SCALE GENOMIC DNA]</scope>
    <source>
        <strain evidence="2 3">Mal4</strain>
    </source>
</reference>
<dbReference type="Pfam" id="PF04307">
    <property type="entry name" value="YdjM"/>
    <property type="match status" value="1"/>
</dbReference>
<accession>A0A517ZG66</accession>
<name>A0A517ZG66_9PLAN</name>
<evidence type="ECO:0000313" key="3">
    <source>
        <dbReference type="Proteomes" id="UP000320496"/>
    </source>
</evidence>
<gene>
    <name evidence="2" type="ORF">Mal4_58380</name>
</gene>
<protein>
    <recommendedName>
        <fullName evidence="4">Phospholipase C/D domain-containing protein</fullName>
    </recommendedName>
</protein>
<evidence type="ECO:0000256" key="1">
    <source>
        <dbReference type="SAM" id="Phobius"/>
    </source>
</evidence>
<keyword evidence="1" id="KW-0472">Membrane</keyword>
<dbReference type="InterPro" id="IPR007404">
    <property type="entry name" value="YdjM-like"/>
</dbReference>
<dbReference type="Proteomes" id="UP000320496">
    <property type="component" value="Chromosome"/>
</dbReference>
<proteinExistence type="predicted"/>
<dbReference type="KEGG" id="mri:Mal4_58380"/>
<evidence type="ECO:0000313" key="2">
    <source>
        <dbReference type="EMBL" id="QDU41470.1"/>
    </source>
</evidence>
<feature type="transmembrane region" description="Helical" evidence="1">
    <location>
        <begin position="108"/>
        <end position="126"/>
    </location>
</feature>
<keyword evidence="1" id="KW-1133">Transmembrane helix</keyword>
<evidence type="ECO:0008006" key="4">
    <source>
        <dbReference type="Google" id="ProtNLM"/>
    </source>
</evidence>
<dbReference type="AlphaFoldDB" id="A0A517ZG66"/>
<dbReference type="EMBL" id="CP036275">
    <property type="protein sequence ID" value="QDU41470.1"/>
    <property type="molecule type" value="Genomic_DNA"/>
</dbReference>
<keyword evidence="1" id="KW-0812">Transmembrane</keyword>
<feature type="transmembrane region" description="Helical" evidence="1">
    <location>
        <begin position="25"/>
        <end position="49"/>
    </location>
</feature>
<organism evidence="2 3">
    <name type="scientific">Maioricimonas rarisocia</name>
    <dbReference type="NCBI Taxonomy" id="2528026"/>
    <lineage>
        <taxon>Bacteria</taxon>
        <taxon>Pseudomonadati</taxon>
        <taxon>Planctomycetota</taxon>
        <taxon>Planctomycetia</taxon>
        <taxon>Planctomycetales</taxon>
        <taxon>Planctomycetaceae</taxon>
        <taxon>Maioricimonas</taxon>
    </lineage>
</organism>
<keyword evidence="3" id="KW-1185">Reference proteome</keyword>
<sequence>MNTPSHLLMTAAAAKRWGTSNVPRLAVWLGAVAPDLPLYLLTFGGLWFFHKWQGWTLEASARHIFDTLYFSDPGWIACHNLLHSPTSLAMGLVVAKLAWRRWPRTARWCTWFLAACALHAAVDIVTHHDDGPLLFWPIDWSTRFASPVSYWDQRHFGREFFRMELLLDLLLFVYLIWPLRGRTDARREPV</sequence>
<dbReference type="RefSeq" id="WP_145372907.1">
    <property type="nucleotide sequence ID" value="NZ_CP036275.1"/>
</dbReference>